<feature type="compositionally biased region" description="Low complexity" evidence="3">
    <location>
        <begin position="179"/>
        <end position="190"/>
    </location>
</feature>
<evidence type="ECO:0000256" key="1">
    <source>
        <dbReference type="ARBA" id="ARBA00023002"/>
    </source>
</evidence>
<dbReference type="InterPro" id="IPR007219">
    <property type="entry name" value="XnlR_reg_dom"/>
</dbReference>
<dbReference type="PANTHER" id="PTHR43539:SF68">
    <property type="entry name" value="FLAVIN-BINDING MONOOXYGENASE-LIKE PROTEIN (AFU_ORTHOLOGUE AFUA_4G09220)"/>
    <property type="match status" value="1"/>
</dbReference>
<dbReference type="PANTHER" id="PTHR43539">
    <property type="entry name" value="FLAVIN-BINDING MONOOXYGENASE-LIKE PROTEIN (AFU_ORTHOLOGUE AFUA_4G09220)"/>
    <property type="match status" value="1"/>
</dbReference>
<feature type="region of interest" description="Disordered" evidence="3">
    <location>
        <begin position="170"/>
        <end position="205"/>
    </location>
</feature>
<sequence length="1345" mass="148078">MLSTTGTPQKSKSLLELLPGNLPQAKVPPSTNLEAAADQVLKSFPHLEKRHFTPDAIWRDTYALTGTIRTFYFDEAVAAEWSALSNSHGVSSVSLVPGSAKVLSLEGGVEWVDCKFIFHTTTPATECSGMLSLVPSQDGSWKIWVLRTILEQLSNHGNVDSMEPTSVLLNGNGAIGNHSSSSDTSNQDDSPNGTPDCTTDDQGPHHYGAVIIGGGQSGLSTGGRLQALGVSYVIVEKNAQVGDAWGLRYESARLHTVREYSHLPFDRTFGSEYCEYLGKGELAKGHKKWAEKYGINIWLSTNVTSGSWDEATRTYTLDIVKEGRPMQISTRHVVIATGAGSQTPVLPKISNRAEQEAFKGVLLHSADYSTAQAWAGKTGIVVGTGNTAHDVADDMYEAGMEVTMVQRSRTFVLPAEFIKERYDLIYNAQIPTEISDRAMFTPPVSIARLLSSKTFHAMARSQPERYEALERAGFRVDPFGDIQDAINIRLGGHYIDVGTSAKIGKGLIKVKSDAAAERYTEHGLAFSDGTDIKADVIVLATGFVGNLRQHVDKIFGSAIAKRAGDCFGLNSEGEVLGAFKPLEQPGLWYIGGALGHARYYSRFIALSIKADTVGQPLPVYREHMFRIERGVRCVYSTNGRLRIQRRRSDAVGETMNLASLCSTSPSPYSFRSMRLSHSNKPNQYRVGDNEVEPVDANSTSLDSFAAPQIMSIPVLESEASLTEDRVRHLEATLQIIAKLSSRSVANSTGSWSPAPKELVPGPIASSTSNQFVLEVAERIPDNISLPSLLAATRRLLGSDPSRDSPLLARPGRQLSPTSVQLPEVQYIQCLFDVCSSRLAMYLPKVEYNELNSKAIQPVLSTEAGVGNLLIESKDFLLYSQLYITMSLGRCLQPRENPGRDMSEAASFYHQSMSLMNDVPSIPTHWVGMAKFHFFRAIYLMQADDLQAAVLAISTSLQYAWQSKLNDQTAWSSCNPQGSLSRKRLWWAIYCMERRLCQKIGKPSGICDKEVAVDDLVSREQLVACQDLDVIPEQISQDDLHLQILVDISRLWGKVWDRFFRAGRHTSNDDEEVDMMALRISHLHRNVPAIFQWSNSILDNVVKGSELELQTSRRLVIHVRYTLLRLLVRQNPTRTELVNLEQARFCHMLVSEVVDTLSEFIAVYLLPRIASLAYFIASSLTECSYHVARILHNPVCKAEYLPAIRTLGKLIELLKLLSPSVKAAQRAYAILHPQATSAIQSFMNCSERSDGFDASVQLQDTGVESYLQSMSETWPGLPLASSCLPQSFEGCLPIGHQIGIASPNHSRVQAQSGDTAFGLSFSADGAANVADMDELSFPYLYLPDIG</sequence>
<comment type="caution">
    <text evidence="5">The sequence shown here is derived from an EMBL/GenBank/DDBJ whole genome shotgun (WGS) entry which is preliminary data.</text>
</comment>
<name>A0A8H6D6P6_9HYPO</name>
<dbReference type="Pfam" id="PF04082">
    <property type="entry name" value="Fungal_trans"/>
    <property type="match status" value="1"/>
</dbReference>
<gene>
    <name evidence="5" type="ORF">FMUND_11812</name>
</gene>
<dbReference type="GO" id="GO:0050660">
    <property type="term" value="F:flavin adenine dinucleotide binding"/>
    <property type="evidence" value="ECO:0007669"/>
    <property type="project" value="TreeGrafter"/>
</dbReference>
<keyword evidence="1" id="KW-0560">Oxidoreductase</keyword>
<dbReference type="SUPFAM" id="SSF51905">
    <property type="entry name" value="FAD/NAD(P)-binding domain"/>
    <property type="match status" value="2"/>
</dbReference>
<dbReference type="OrthoDB" id="74360at2759"/>
<keyword evidence="6" id="KW-1185">Reference proteome</keyword>
<dbReference type="EMBL" id="JAAOAN010000465">
    <property type="protein sequence ID" value="KAF5706003.1"/>
    <property type="molecule type" value="Genomic_DNA"/>
</dbReference>
<keyword evidence="5" id="KW-0503">Monooxygenase</keyword>
<feature type="domain" description="Xylanolytic transcriptional activator regulatory" evidence="4">
    <location>
        <begin position="931"/>
        <end position="1071"/>
    </location>
</feature>
<dbReference type="Pfam" id="PF13738">
    <property type="entry name" value="Pyr_redox_3"/>
    <property type="match status" value="1"/>
</dbReference>
<dbReference type="InterPro" id="IPR050982">
    <property type="entry name" value="Auxin_biosynth/cation_transpt"/>
</dbReference>
<keyword evidence="2" id="KW-0539">Nucleus</keyword>
<evidence type="ECO:0000256" key="2">
    <source>
        <dbReference type="ARBA" id="ARBA00023242"/>
    </source>
</evidence>
<evidence type="ECO:0000259" key="4">
    <source>
        <dbReference type="Pfam" id="PF04082"/>
    </source>
</evidence>
<dbReference type="CDD" id="cd12148">
    <property type="entry name" value="fungal_TF_MHR"/>
    <property type="match status" value="1"/>
</dbReference>
<organism evidence="5 6">
    <name type="scientific">Fusarium mundagurra</name>
    <dbReference type="NCBI Taxonomy" id="1567541"/>
    <lineage>
        <taxon>Eukaryota</taxon>
        <taxon>Fungi</taxon>
        <taxon>Dikarya</taxon>
        <taxon>Ascomycota</taxon>
        <taxon>Pezizomycotina</taxon>
        <taxon>Sordariomycetes</taxon>
        <taxon>Hypocreomycetidae</taxon>
        <taxon>Hypocreales</taxon>
        <taxon>Nectriaceae</taxon>
        <taxon>Fusarium</taxon>
        <taxon>Fusarium fujikuroi species complex</taxon>
    </lineage>
</organism>
<dbReference type="GO" id="GO:0006351">
    <property type="term" value="P:DNA-templated transcription"/>
    <property type="evidence" value="ECO:0007669"/>
    <property type="project" value="InterPro"/>
</dbReference>
<accession>A0A8H6D6P6</accession>
<reference evidence="5 6" key="1">
    <citation type="submission" date="2020-05" db="EMBL/GenBank/DDBJ databases">
        <title>Identification and distribution of gene clusters putatively required for synthesis of sphingolipid metabolism inhibitors in phylogenetically diverse species of the filamentous fungus Fusarium.</title>
        <authorList>
            <person name="Kim H.-S."/>
            <person name="Busman M."/>
            <person name="Brown D.W."/>
            <person name="Divon H."/>
            <person name="Uhlig S."/>
            <person name="Proctor R.H."/>
        </authorList>
    </citation>
    <scope>NUCLEOTIDE SEQUENCE [LARGE SCALE GENOMIC DNA]</scope>
    <source>
        <strain evidence="5 6">NRRL 66235</strain>
    </source>
</reference>
<dbReference type="Proteomes" id="UP000544331">
    <property type="component" value="Unassembled WGS sequence"/>
</dbReference>
<dbReference type="GO" id="GO:0003677">
    <property type="term" value="F:DNA binding"/>
    <property type="evidence" value="ECO:0007669"/>
    <property type="project" value="InterPro"/>
</dbReference>
<dbReference type="GO" id="GO:0008270">
    <property type="term" value="F:zinc ion binding"/>
    <property type="evidence" value="ECO:0007669"/>
    <property type="project" value="InterPro"/>
</dbReference>
<dbReference type="Gene3D" id="3.50.50.60">
    <property type="entry name" value="FAD/NAD(P)-binding domain"/>
    <property type="match status" value="1"/>
</dbReference>
<feature type="compositionally biased region" description="Polar residues" evidence="3">
    <location>
        <begin position="191"/>
        <end position="201"/>
    </location>
</feature>
<evidence type="ECO:0000313" key="5">
    <source>
        <dbReference type="EMBL" id="KAF5706003.1"/>
    </source>
</evidence>
<evidence type="ECO:0000313" key="6">
    <source>
        <dbReference type="Proteomes" id="UP000544331"/>
    </source>
</evidence>
<evidence type="ECO:0000256" key="3">
    <source>
        <dbReference type="SAM" id="MobiDB-lite"/>
    </source>
</evidence>
<dbReference type="InterPro" id="IPR036188">
    <property type="entry name" value="FAD/NAD-bd_sf"/>
</dbReference>
<proteinExistence type="predicted"/>
<dbReference type="GO" id="GO:0004497">
    <property type="term" value="F:monooxygenase activity"/>
    <property type="evidence" value="ECO:0007669"/>
    <property type="project" value="UniProtKB-KW"/>
</dbReference>
<protein>
    <submittedName>
        <fullName evidence="5">Dimethylaniline monooxygenase (N-oxide forming)</fullName>
    </submittedName>
</protein>